<dbReference type="Gene3D" id="3.30.420.10">
    <property type="entry name" value="Ribonuclease H-like superfamily/Ribonuclease H"/>
    <property type="match status" value="1"/>
</dbReference>
<dbReference type="Pfam" id="PF02075">
    <property type="entry name" value="RuvC"/>
    <property type="match status" value="1"/>
</dbReference>
<evidence type="ECO:0000256" key="6">
    <source>
        <dbReference type="ARBA" id="ARBA00022763"/>
    </source>
</evidence>
<keyword evidence="2" id="KW-0963">Cytoplasm</keyword>
<evidence type="ECO:0000256" key="11">
    <source>
        <dbReference type="ARBA" id="ARBA00023204"/>
    </source>
</evidence>
<evidence type="ECO:0000256" key="9">
    <source>
        <dbReference type="ARBA" id="ARBA00023125"/>
    </source>
</evidence>
<accession>A0A381S2F7</accession>
<keyword evidence="9" id="KW-0238">DNA-binding</keyword>
<dbReference type="SUPFAM" id="SSF53098">
    <property type="entry name" value="Ribonuclease H-like"/>
    <property type="match status" value="1"/>
</dbReference>
<dbReference type="PANTHER" id="PTHR30194">
    <property type="entry name" value="CROSSOVER JUNCTION ENDODEOXYRIBONUCLEASE RUVC"/>
    <property type="match status" value="1"/>
</dbReference>
<dbReference type="GO" id="GO:0004520">
    <property type="term" value="F:DNA endonuclease activity"/>
    <property type="evidence" value="ECO:0007669"/>
    <property type="project" value="InterPro"/>
</dbReference>
<evidence type="ECO:0000313" key="12">
    <source>
        <dbReference type="EMBL" id="SUZ98250.1"/>
    </source>
</evidence>
<dbReference type="InterPro" id="IPR036397">
    <property type="entry name" value="RNaseH_sf"/>
</dbReference>
<evidence type="ECO:0000256" key="10">
    <source>
        <dbReference type="ARBA" id="ARBA00023172"/>
    </source>
</evidence>
<comment type="similarity">
    <text evidence="1">Belongs to the RuvC family.</text>
</comment>
<dbReference type="FunFam" id="3.30.420.10:FF:000002">
    <property type="entry name" value="Crossover junction endodeoxyribonuclease RuvC"/>
    <property type="match status" value="1"/>
</dbReference>
<dbReference type="GO" id="GO:0003677">
    <property type="term" value="F:DNA binding"/>
    <property type="evidence" value="ECO:0007669"/>
    <property type="project" value="UniProtKB-KW"/>
</dbReference>
<evidence type="ECO:0000256" key="7">
    <source>
        <dbReference type="ARBA" id="ARBA00022801"/>
    </source>
</evidence>
<evidence type="ECO:0000256" key="3">
    <source>
        <dbReference type="ARBA" id="ARBA00022722"/>
    </source>
</evidence>
<sequence length="161" mass="17946">MNTIRIIGIDPGIVITGFCILDFFKSTTRLVAYGAIRPLKKDRIEKRLMHLHDEVSSIISKFSPTIMAMEDSFYSKNVKSAVILGQARAVIMLSGAKSDIDIYEFAPRKIKQSVCGNGSATKEQVQYMVSQILNLKELPKPIDITDAMAVGLCFINNYQII</sequence>
<evidence type="ECO:0000256" key="1">
    <source>
        <dbReference type="ARBA" id="ARBA00009518"/>
    </source>
</evidence>
<dbReference type="InterPro" id="IPR012337">
    <property type="entry name" value="RNaseH-like_sf"/>
</dbReference>
<proteinExistence type="inferred from homology"/>
<keyword evidence="7" id="KW-0378">Hydrolase</keyword>
<keyword evidence="4" id="KW-0479">Metal-binding</keyword>
<name>A0A381S2F7_9ZZZZ</name>
<dbReference type="PRINTS" id="PR00696">
    <property type="entry name" value="RSOLVASERUVC"/>
</dbReference>
<keyword evidence="11" id="KW-0234">DNA repair</keyword>
<keyword evidence="6" id="KW-0227">DNA damage</keyword>
<dbReference type="GO" id="GO:0006281">
    <property type="term" value="P:DNA repair"/>
    <property type="evidence" value="ECO:0007669"/>
    <property type="project" value="UniProtKB-KW"/>
</dbReference>
<keyword evidence="5" id="KW-0255">Endonuclease</keyword>
<dbReference type="CDD" id="cd16962">
    <property type="entry name" value="RuvC"/>
    <property type="match status" value="1"/>
</dbReference>
<evidence type="ECO:0000256" key="2">
    <source>
        <dbReference type="ARBA" id="ARBA00022490"/>
    </source>
</evidence>
<dbReference type="InterPro" id="IPR002176">
    <property type="entry name" value="X-over_junc_endoDNase_RuvC"/>
</dbReference>
<protein>
    <submittedName>
        <fullName evidence="12">Uncharacterized protein</fullName>
    </submittedName>
</protein>
<dbReference type="GO" id="GO:0046872">
    <property type="term" value="F:metal ion binding"/>
    <property type="evidence" value="ECO:0007669"/>
    <property type="project" value="UniProtKB-KW"/>
</dbReference>
<reference evidence="12" key="1">
    <citation type="submission" date="2018-05" db="EMBL/GenBank/DDBJ databases">
        <authorList>
            <person name="Lanie J.A."/>
            <person name="Ng W.-L."/>
            <person name="Kazmierczak K.M."/>
            <person name="Andrzejewski T.M."/>
            <person name="Davidsen T.M."/>
            <person name="Wayne K.J."/>
            <person name="Tettelin H."/>
            <person name="Glass J.I."/>
            <person name="Rusch D."/>
            <person name="Podicherti R."/>
            <person name="Tsui H.-C.T."/>
            <person name="Winkler M.E."/>
        </authorList>
    </citation>
    <scope>NUCLEOTIDE SEQUENCE</scope>
</reference>
<gene>
    <name evidence="12" type="ORF">METZ01_LOCUS51104</name>
</gene>
<dbReference type="PANTHER" id="PTHR30194:SF3">
    <property type="entry name" value="CROSSOVER JUNCTION ENDODEOXYRIBONUCLEASE RUVC"/>
    <property type="match status" value="1"/>
</dbReference>
<dbReference type="GO" id="GO:0006310">
    <property type="term" value="P:DNA recombination"/>
    <property type="evidence" value="ECO:0007669"/>
    <property type="project" value="UniProtKB-KW"/>
</dbReference>
<organism evidence="12">
    <name type="scientific">marine metagenome</name>
    <dbReference type="NCBI Taxonomy" id="408172"/>
    <lineage>
        <taxon>unclassified sequences</taxon>
        <taxon>metagenomes</taxon>
        <taxon>ecological metagenomes</taxon>
    </lineage>
</organism>
<evidence type="ECO:0000256" key="8">
    <source>
        <dbReference type="ARBA" id="ARBA00022842"/>
    </source>
</evidence>
<dbReference type="GO" id="GO:0016787">
    <property type="term" value="F:hydrolase activity"/>
    <property type="evidence" value="ECO:0007669"/>
    <property type="project" value="UniProtKB-KW"/>
</dbReference>
<dbReference type="HAMAP" id="MF_00034">
    <property type="entry name" value="RuvC"/>
    <property type="match status" value="1"/>
</dbReference>
<evidence type="ECO:0000256" key="4">
    <source>
        <dbReference type="ARBA" id="ARBA00022723"/>
    </source>
</evidence>
<dbReference type="EMBL" id="UINC01002586">
    <property type="protein sequence ID" value="SUZ98250.1"/>
    <property type="molecule type" value="Genomic_DNA"/>
</dbReference>
<keyword evidence="8" id="KW-0460">Magnesium</keyword>
<dbReference type="NCBIfam" id="NF000711">
    <property type="entry name" value="PRK00039.2-1"/>
    <property type="match status" value="1"/>
</dbReference>
<evidence type="ECO:0000256" key="5">
    <source>
        <dbReference type="ARBA" id="ARBA00022759"/>
    </source>
</evidence>
<dbReference type="AlphaFoldDB" id="A0A381S2F7"/>
<dbReference type="NCBIfam" id="TIGR00228">
    <property type="entry name" value="ruvC"/>
    <property type="match status" value="1"/>
</dbReference>
<keyword evidence="10" id="KW-0233">DNA recombination</keyword>
<keyword evidence="3" id="KW-0540">Nuclease</keyword>